<keyword evidence="3 8" id="KW-0812">Transmembrane</keyword>
<evidence type="ECO:0000256" key="8">
    <source>
        <dbReference type="RuleBase" id="RU363121"/>
    </source>
</evidence>
<feature type="region of interest" description="Disordered" evidence="9">
    <location>
        <begin position="19"/>
        <end position="45"/>
    </location>
</feature>
<protein>
    <recommendedName>
        <fullName evidence="8">ADP,ATP carrier protein</fullName>
    </recommendedName>
</protein>
<dbReference type="InParanoid" id="A0A1D6M2U2"/>
<keyword evidence="8" id="KW-0934">Plastid</keyword>
<feature type="compositionally biased region" description="Pro residues" evidence="9">
    <location>
        <begin position="33"/>
        <end position="45"/>
    </location>
</feature>
<accession>A0A1D6M2U2</accession>
<evidence type="ECO:0000256" key="4">
    <source>
        <dbReference type="ARBA" id="ARBA00022741"/>
    </source>
</evidence>
<comment type="subcellular location">
    <subcellularLocation>
        <location evidence="1">Membrane</location>
        <topology evidence="1">Multi-pass membrane protein</topology>
    </subcellularLocation>
    <subcellularLocation>
        <location evidence="8">Plastid</location>
        <location evidence="8">Chloroplast membrane</location>
        <topology evidence="8">Multi-pass membrane protein</topology>
    </subcellularLocation>
</comment>
<evidence type="ECO:0000256" key="9">
    <source>
        <dbReference type="SAM" id="MobiDB-lite"/>
    </source>
</evidence>
<sequence>MPPDLSPPRLILRQYFPLVRPRRRPPHGRRAPSPLPHVPPPPDHPALPRCRATAPAYSATATAPEPKDNASSRFLGVEAKTLLYTRLTDVLSKEALFYIVIFLFIAFFGAFAYVLYPMCDAIHPITLDDHLLASLGPNFLGFVAILRVWSFYLFYVMAELRGASSYSSSSGGLPIRCGSPNSIFVLCLSQLIL</sequence>
<dbReference type="EMBL" id="CM000782">
    <property type="protein sequence ID" value="AQK85502.1"/>
    <property type="molecule type" value="Genomic_DNA"/>
</dbReference>
<evidence type="ECO:0000256" key="1">
    <source>
        <dbReference type="ARBA" id="ARBA00004141"/>
    </source>
</evidence>
<dbReference type="AlphaFoldDB" id="A0A1D6M2U2"/>
<dbReference type="Pfam" id="PF03219">
    <property type="entry name" value="TLC"/>
    <property type="match status" value="1"/>
</dbReference>
<keyword evidence="4 8" id="KW-0547">Nucleotide-binding</keyword>
<comment type="caution">
    <text evidence="8">Lacks conserved residue(s) required for the propagation of feature annotation.</text>
</comment>
<dbReference type="GO" id="GO:0005524">
    <property type="term" value="F:ATP binding"/>
    <property type="evidence" value="ECO:0007669"/>
    <property type="project" value="UniProtKB-KW"/>
</dbReference>
<keyword evidence="6 8" id="KW-1133">Transmembrane helix</keyword>
<feature type="transmembrane region" description="Helical" evidence="8">
    <location>
        <begin position="136"/>
        <end position="158"/>
    </location>
</feature>
<dbReference type="GO" id="GO:0005471">
    <property type="term" value="F:ATP:ADP antiporter activity"/>
    <property type="evidence" value="ECO:0007669"/>
    <property type="project" value="InterPro"/>
</dbReference>
<evidence type="ECO:0000256" key="5">
    <source>
        <dbReference type="ARBA" id="ARBA00022840"/>
    </source>
</evidence>
<comment type="similarity">
    <text evidence="8">Belongs to the ADP/ATP translocase tlc family.</text>
</comment>
<keyword evidence="5 8" id="KW-0067">ATP-binding</keyword>
<evidence type="ECO:0000313" key="10">
    <source>
        <dbReference type="EMBL" id="AQK85502.1"/>
    </source>
</evidence>
<gene>
    <name evidence="10" type="ORF">ZEAMMB73_Zm00001d038035</name>
</gene>
<keyword evidence="2 8" id="KW-0813">Transport</keyword>
<keyword evidence="8" id="KW-0150">Chloroplast</keyword>
<proteinExistence type="inferred from homology"/>
<dbReference type="GO" id="GO:0031969">
    <property type="term" value="C:chloroplast membrane"/>
    <property type="evidence" value="ECO:0007669"/>
    <property type="project" value="UniProtKB-SubCell"/>
</dbReference>
<feature type="transmembrane region" description="Helical" evidence="8">
    <location>
        <begin position="95"/>
        <end position="116"/>
    </location>
</feature>
<evidence type="ECO:0000256" key="3">
    <source>
        <dbReference type="ARBA" id="ARBA00022692"/>
    </source>
</evidence>
<keyword evidence="7 8" id="KW-0472">Membrane</keyword>
<name>A0A1D6M2U2_MAIZE</name>
<organism evidence="10">
    <name type="scientific">Zea mays</name>
    <name type="common">Maize</name>
    <dbReference type="NCBI Taxonomy" id="4577"/>
    <lineage>
        <taxon>Eukaryota</taxon>
        <taxon>Viridiplantae</taxon>
        <taxon>Streptophyta</taxon>
        <taxon>Embryophyta</taxon>
        <taxon>Tracheophyta</taxon>
        <taxon>Spermatophyta</taxon>
        <taxon>Magnoliopsida</taxon>
        <taxon>Liliopsida</taxon>
        <taxon>Poales</taxon>
        <taxon>Poaceae</taxon>
        <taxon>PACMAD clade</taxon>
        <taxon>Panicoideae</taxon>
        <taxon>Andropogonodae</taxon>
        <taxon>Andropogoneae</taxon>
        <taxon>Tripsacinae</taxon>
        <taxon>Zea</taxon>
    </lineage>
</organism>
<reference evidence="10" key="1">
    <citation type="submission" date="2015-12" db="EMBL/GenBank/DDBJ databases">
        <title>Update maize B73 reference genome by single molecule sequencing technologies.</title>
        <authorList>
            <consortium name="Maize Genome Sequencing Project"/>
            <person name="Ware D."/>
        </authorList>
    </citation>
    <scope>NUCLEOTIDE SEQUENCE</scope>
    <source>
        <tissue evidence="10">Seedling</tissue>
    </source>
</reference>
<evidence type="ECO:0000256" key="2">
    <source>
        <dbReference type="ARBA" id="ARBA00022448"/>
    </source>
</evidence>
<dbReference type="STRING" id="4577.A0A1D6M2U2"/>
<evidence type="ECO:0000256" key="6">
    <source>
        <dbReference type="ARBA" id="ARBA00022989"/>
    </source>
</evidence>
<dbReference type="InterPro" id="IPR004667">
    <property type="entry name" value="ADP_ATP_car_bac_type"/>
</dbReference>
<evidence type="ECO:0000256" key="7">
    <source>
        <dbReference type="ARBA" id="ARBA00023136"/>
    </source>
</evidence>
<feature type="compositionally biased region" description="Basic residues" evidence="9">
    <location>
        <begin position="20"/>
        <end position="30"/>
    </location>
</feature>
<dbReference type="PANTHER" id="PTHR31187">
    <property type="match status" value="1"/>
</dbReference>
<dbReference type="PANTHER" id="PTHR31187:SF13">
    <property type="entry name" value="ADP,ATP CARRIER PROTEIN 1, CHLOROPLASTIC"/>
    <property type="match status" value="1"/>
</dbReference>